<feature type="binding site" evidence="9">
    <location>
        <position position="214"/>
    </location>
    <ligand>
        <name>substrate</name>
    </ligand>
</feature>
<comment type="caution">
    <text evidence="11">The sequence shown here is derived from an EMBL/GenBank/DDBJ whole genome shotgun (WGS) entry which is preliminary data.</text>
</comment>
<evidence type="ECO:0000256" key="9">
    <source>
        <dbReference type="HAMAP-Rule" id="MF_00147"/>
    </source>
</evidence>
<sequence length="256" mass="27021">MTPDIRPLVAGNWKMNGTRASLDQIKAMAEGVKGDLSGKVETLICPPATLLYVATALCDDSPLMIGAQDCHQKQSGAHTGDVSAEMIADCFGTHVIVGHSERRTDHAEQDGLVRAKADAAHAAELIAIVCIGETGDERKAGKTLDVLKRQLGESLPDTATAENTVIAYEPVWAIGTGLTPTTADVEEAHAFMRKELVSRFGASGAKMRILYGGSVKPSNARELMGVANVDGALIGGASLKAEDFLAIYRAYEDLTA</sequence>
<dbReference type="SUPFAM" id="SSF51351">
    <property type="entry name" value="Triosephosphate isomerase (TIM)"/>
    <property type="match status" value="1"/>
</dbReference>
<comment type="catalytic activity">
    <reaction evidence="1">
        <text>L-erythrulose 1-phosphate = D-erythrulose 4-phosphate</text>
        <dbReference type="Rhea" id="RHEA:49588"/>
        <dbReference type="ChEBI" id="CHEBI:58002"/>
        <dbReference type="ChEBI" id="CHEBI:90796"/>
        <dbReference type="EC" id="5.3.1.33"/>
    </reaction>
</comment>
<comment type="subunit">
    <text evidence="9 10">Homodimer.</text>
</comment>
<keyword evidence="8 9" id="KW-0413">Isomerase</keyword>
<keyword evidence="12" id="KW-1185">Reference proteome</keyword>
<protein>
    <recommendedName>
        <fullName evidence="9 10">Triosephosphate isomerase</fullName>
        <shortName evidence="9">TIM</shortName>
        <shortName evidence="9">TPI</shortName>
        <ecNumber evidence="9 10">5.3.1.1</ecNumber>
    </recommendedName>
    <alternativeName>
        <fullName evidence="9">Triose-phosphate isomerase</fullName>
    </alternativeName>
</protein>
<feature type="binding site" evidence="9">
    <location>
        <begin position="12"/>
        <end position="14"/>
    </location>
    <ligand>
        <name>substrate</name>
    </ligand>
</feature>
<evidence type="ECO:0000256" key="8">
    <source>
        <dbReference type="ARBA" id="ARBA00023235"/>
    </source>
</evidence>
<dbReference type="EC" id="5.3.1.1" evidence="9 10"/>
<organism evidence="11 12">
    <name type="scientific">Ensifer oleiphilus</name>
    <dbReference type="NCBI Taxonomy" id="2742698"/>
    <lineage>
        <taxon>Bacteria</taxon>
        <taxon>Pseudomonadati</taxon>
        <taxon>Pseudomonadota</taxon>
        <taxon>Alphaproteobacteria</taxon>
        <taxon>Hyphomicrobiales</taxon>
        <taxon>Rhizobiaceae</taxon>
        <taxon>Sinorhizobium/Ensifer group</taxon>
        <taxon>Ensifer</taxon>
    </lineage>
</organism>
<dbReference type="GO" id="GO:0006094">
    <property type="term" value="P:gluconeogenesis"/>
    <property type="evidence" value="ECO:0007669"/>
    <property type="project" value="UniProtKB-UniRule"/>
</dbReference>
<dbReference type="HAMAP" id="MF_00147_B">
    <property type="entry name" value="TIM_B"/>
    <property type="match status" value="1"/>
</dbReference>
<keyword evidence="7 9" id="KW-0324">Glycolysis</keyword>
<comment type="pathway">
    <text evidence="9 10">Carbohydrate biosynthesis; gluconeogenesis.</text>
</comment>
<reference evidence="11 12" key="1">
    <citation type="submission" date="2020-06" db="EMBL/GenBank/DDBJ databases">
        <authorList>
            <person name="Grouzdev D.S."/>
        </authorList>
    </citation>
    <scope>NUCLEOTIDE SEQUENCE [LARGE SCALE GENOMIC DNA]</scope>
    <source>
        <strain evidence="11 12">HO-A22</strain>
    </source>
</reference>
<dbReference type="PROSITE" id="PS51440">
    <property type="entry name" value="TIM_2"/>
    <property type="match status" value="1"/>
</dbReference>
<gene>
    <name evidence="9" type="primary">tpiA</name>
    <name evidence="11" type="ORF">HT585_19940</name>
</gene>
<dbReference type="Pfam" id="PF00121">
    <property type="entry name" value="TIM"/>
    <property type="match status" value="1"/>
</dbReference>
<dbReference type="GO" id="GO:0006096">
    <property type="term" value="P:glycolytic process"/>
    <property type="evidence" value="ECO:0007669"/>
    <property type="project" value="UniProtKB-UniRule"/>
</dbReference>
<dbReference type="InterPro" id="IPR022896">
    <property type="entry name" value="TrioseP_Isoase_bac/euk"/>
</dbReference>
<dbReference type="InterPro" id="IPR020861">
    <property type="entry name" value="Triosephosphate_isomerase_AS"/>
</dbReference>
<dbReference type="InterPro" id="IPR000652">
    <property type="entry name" value="Triosephosphate_isomerase"/>
</dbReference>
<evidence type="ECO:0000313" key="12">
    <source>
        <dbReference type="Proteomes" id="UP000520198"/>
    </source>
</evidence>
<dbReference type="GO" id="GO:0004807">
    <property type="term" value="F:triose-phosphate isomerase activity"/>
    <property type="evidence" value="ECO:0007669"/>
    <property type="project" value="UniProtKB-UniRule"/>
</dbReference>
<evidence type="ECO:0000256" key="4">
    <source>
        <dbReference type="ARBA" id="ARBA00007422"/>
    </source>
</evidence>
<evidence type="ECO:0000256" key="2">
    <source>
        <dbReference type="ARBA" id="ARBA00004680"/>
    </source>
</evidence>
<dbReference type="CDD" id="cd00311">
    <property type="entry name" value="TIM"/>
    <property type="match status" value="1"/>
</dbReference>
<dbReference type="UniPathway" id="UPA00109">
    <property type="reaction ID" value="UER00189"/>
</dbReference>
<dbReference type="PROSITE" id="PS00171">
    <property type="entry name" value="TIM_1"/>
    <property type="match status" value="1"/>
</dbReference>
<evidence type="ECO:0000256" key="6">
    <source>
        <dbReference type="ARBA" id="ARBA00022490"/>
    </source>
</evidence>
<comment type="function">
    <text evidence="9">Involved in the gluconeogenesis. Catalyzes stereospecifically the conversion of dihydroxyacetone phosphate (DHAP) to D-glyceraldehyde-3-phosphate (G3P).</text>
</comment>
<comment type="pathway">
    <text evidence="3">Carbohydrate metabolism; erythritol degradation.</text>
</comment>
<dbReference type="FunFam" id="3.20.20.70:FF:000016">
    <property type="entry name" value="Triosephosphate isomerase"/>
    <property type="match status" value="1"/>
</dbReference>
<dbReference type="UniPathway" id="UPA00138"/>
<feature type="active site" description="Proton acceptor" evidence="9">
    <location>
        <position position="169"/>
    </location>
</feature>
<evidence type="ECO:0000256" key="5">
    <source>
        <dbReference type="ARBA" id="ARBA00022432"/>
    </source>
</evidence>
<dbReference type="NCBIfam" id="TIGR00419">
    <property type="entry name" value="tim"/>
    <property type="match status" value="1"/>
</dbReference>
<evidence type="ECO:0000313" key="11">
    <source>
        <dbReference type="EMBL" id="NVD41150.1"/>
    </source>
</evidence>
<dbReference type="Proteomes" id="UP000520198">
    <property type="component" value="Unassembled WGS sequence"/>
</dbReference>
<comment type="pathway">
    <text evidence="2 9 10">Carbohydrate degradation; glycolysis; D-glyceraldehyde 3-phosphate from glycerone phosphate: step 1/1.</text>
</comment>
<dbReference type="GO" id="GO:0019563">
    <property type="term" value="P:glycerol catabolic process"/>
    <property type="evidence" value="ECO:0007669"/>
    <property type="project" value="TreeGrafter"/>
</dbReference>
<name>A0A7Y6Q8U0_9HYPH</name>
<evidence type="ECO:0000256" key="10">
    <source>
        <dbReference type="RuleBase" id="RU363013"/>
    </source>
</evidence>
<keyword evidence="5 9" id="KW-0312">Gluconeogenesis</keyword>
<dbReference type="RefSeq" id="WP_176354607.1">
    <property type="nucleotide sequence ID" value="NZ_JABWDU010000005.1"/>
</dbReference>
<feature type="active site" description="Electrophile" evidence="9">
    <location>
        <position position="99"/>
    </location>
</feature>
<dbReference type="InterPro" id="IPR035990">
    <property type="entry name" value="TIM_sf"/>
</dbReference>
<feature type="binding site" evidence="9">
    <location>
        <position position="175"/>
    </location>
    <ligand>
        <name>substrate</name>
    </ligand>
</feature>
<dbReference type="GO" id="GO:0005829">
    <property type="term" value="C:cytosol"/>
    <property type="evidence" value="ECO:0007669"/>
    <property type="project" value="TreeGrafter"/>
</dbReference>
<evidence type="ECO:0000256" key="3">
    <source>
        <dbReference type="ARBA" id="ARBA00004939"/>
    </source>
</evidence>
<comment type="similarity">
    <text evidence="4 9 10">Belongs to the triosephosphate isomerase family.</text>
</comment>
<evidence type="ECO:0000256" key="1">
    <source>
        <dbReference type="ARBA" id="ARBA00000148"/>
    </source>
</evidence>
<proteinExistence type="inferred from homology"/>
<dbReference type="UniPathway" id="UPA01066"/>
<keyword evidence="6 9" id="KW-0963">Cytoplasm</keyword>
<dbReference type="PANTHER" id="PTHR21139:SF42">
    <property type="entry name" value="TRIOSEPHOSPHATE ISOMERASE"/>
    <property type="match status" value="1"/>
</dbReference>
<dbReference type="InterPro" id="IPR013785">
    <property type="entry name" value="Aldolase_TIM"/>
</dbReference>
<dbReference type="AlphaFoldDB" id="A0A7Y6Q8U0"/>
<comment type="subcellular location">
    <subcellularLocation>
        <location evidence="9 10">Cytoplasm</location>
    </subcellularLocation>
</comment>
<dbReference type="PANTHER" id="PTHR21139">
    <property type="entry name" value="TRIOSEPHOSPHATE ISOMERASE"/>
    <property type="match status" value="1"/>
</dbReference>
<dbReference type="GO" id="GO:0046166">
    <property type="term" value="P:glyceraldehyde-3-phosphate biosynthetic process"/>
    <property type="evidence" value="ECO:0007669"/>
    <property type="project" value="TreeGrafter"/>
</dbReference>
<evidence type="ECO:0000256" key="7">
    <source>
        <dbReference type="ARBA" id="ARBA00023152"/>
    </source>
</evidence>
<feature type="binding site" evidence="9">
    <location>
        <begin position="235"/>
        <end position="236"/>
    </location>
    <ligand>
        <name>substrate</name>
    </ligand>
</feature>
<accession>A0A7Y6Q8U0</accession>
<comment type="catalytic activity">
    <reaction evidence="9 10">
        <text>D-glyceraldehyde 3-phosphate = dihydroxyacetone phosphate</text>
        <dbReference type="Rhea" id="RHEA:18585"/>
        <dbReference type="ChEBI" id="CHEBI:57642"/>
        <dbReference type="ChEBI" id="CHEBI:59776"/>
        <dbReference type="EC" id="5.3.1.1"/>
    </reaction>
</comment>
<dbReference type="Gene3D" id="3.20.20.70">
    <property type="entry name" value="Aldolase class I"/>
    <property type="match status" value="1"/>
</dbReference>
<dbReference type="EMBL" id="JABWDU010000005">
    <property type="protein sequence ID" value="NVD41150.1"/>
    <property type="molecule type" value="Genomic_DNA"/>
</dbReference>